<evidence type="ECO:0008006" key="6">
    <source>
        <dbReference type="Google" id="ProtNLM"/>
    </source>
</evidence>
<proteinExistence type="predicted"/>
<dbReference type="PANTHER" id="PTHR31415:SF52">
    <property type="entry name" value="LATE EMBRYOGENESIS ABUNDANT (LEA) HYDROXYPROLINE-RICH GLYCOPROTEIN FAMILY-RELATED"/>
    <property type="match status" value="1"/>
</dbReference>
<comment type="subcellular location">
    <subcellularLocation>
        <location evidence="1">Membrane</location>
    </subcellularLocation>
</comment>
<evidence type="ECO:0000313" key="5">
    <source>
        <dbReference type="Proteomes" id="UP000298416"/>
    </source>
</evidence>
<protein>
    <recommendedName>
        <fullName evidence="6">Late embryogenesis abundant protein LEA-2 subgroup domain-containing protein</fullName>
    </recommendedName>
</protein>
<feature type="transmembrane region" description="Helical" evidence="3">
    <location>
        <begin position="6"/>
        <end position="30"/>
    </location>
</feature>
<dbReference type="GO" id="GO:0098542">
    <property type="term" value="P:defense response to other organism"/>
    <property type="evidence" value="ECO:0007669"/>
    <property type="project" value="InterPro"/>
</dbReference>
<evidence type="ECO:0000256" key="3">
    <source>
        <dbReference type="SAM" id="Phobius"/>
    </source>
</evidence>
<gene>
    <name evidence="4" type="ORF">SASPL_144360</name>
</gene>
<feature type="transmembrane region" description="Helical" evidence="3">
    <location>
        <begin position="204"/>
        <end position="223"/>
    </location>
</feature>
<dbReference type="GO" id="GO:0005886">
    <property type="term" value="C:plasma membrane"/>
    <property type="evidence" value="ECO:0007669"/>
    <property type="project" value="TreeGrafter"/>
</dbReference>
<accession>A0A8X8WF57</accession>
<keyword evidence="5" id="KW-1185">Reference proteome</keyword>
<reference evidence="4" key="2">
    <citation type="submission" date="2020-08" db="EMBL/GenBank/DDBJ databases">
        <title>Plant Genome Project.</title>
        <authorList>
            <person name="Zhang R.-G."/>
        </authorList>
    </citation>
    <scope>NUCLEOTIDE SEQUENCE</scope>
    <source>
        <strain evidence="4">Huo1</strain>
        <tissue evidence="4">Leaf</tissue>
    </source>
</reference>
<name>A0A8X8WF57_SALSN</name>
<dbReference type="PANTHER" id="PTHR31415">
    <property type="entry name" value="OS05G0367900 PROTEIN"/>
    <property type="match status" value="1"/>
</dbReference>
<reference evidence="4" key="1">
    <citation type="submission" date="2018-01" db="EMBL/GenBank/DDBJ databases">
        <authorList>
            <person name="Mao J.F."/>
        </authorList>
    </citation>
    <scope>NUCLEOTIDE SEQUENCE</scope>
    <source>
        <strain evidence="4">Huo1</strain>
        <tissue evidence="4">Leaf</tissue>
    </source>
</reference>
<evidence type="ECO:0000313" key="4">
    <source>
        <dbReference type="EMBL" id="KAG6393788.1"/>
    </source>
</evidence>
<dbReference type="InterPro" id="IPR044839">
    <property type="entry name" value="NDR1-like"/>
</dbReference>
<sequence length="224" mass="24005">MTDSGAGGGCCRCCCSFIITSGLTALFMWLSLRTSNPTLSVESFYAAALNASDAAARGNRTVFLDVKLANSMKDKGVHYANTTLTLSFYRRRRNSSSSSSDDGLIAVGDYAWPGFHQGHKKSTRRRALVGAAGVPWAEARDAVAGGEGVGFRVRVATRVKFKIMFWYTKRHRLEVAGDVQVDATGGKVGKKGVKLKSAAGLGGGGARGCFWFVCCFVVLIFHLN</sequence>
<dbReference type="Proteomes" id="UP000298416">
    <property type="component" value="Unassembled WGS sequence"/>
</dbReference>
<dbReference type="GO" id="GO:0009506">
    <property type="term" value="C:plasmodesma"/>
    <property type="evidence" value="ECO:0007669"/>
    <property type="project" value="TreeGrafter"/>
</dbReference>
<comment type="caution">
    <text evidence="4">The sequence shown here is derived from an EMBL/GenBank/DDBJ whole genome shotgun (WGS) entry which is preliminary data.</text>
</comment>
<keyword evidence="2 3" id="KW-0472">Membrane</keyword>
<keyword evidence="3" id="KW-0812">Transmembrane</keyword>
<dbReference type="AlphaFoldDB" id="A0A8X8WF57"/>
<evidence type="ECO:0000256" key="1">
    <source>
        <dbReference type="ARBA" id="ARBA00004370"/>
    </source>
</evidence>
<keyword evidence="3" id="KW-1133">Transmembrane helix</keyword>
<dbReference type="EMBL" id="PNBA02000017">
    <property type="protein sequence ID" value="KAG6393788.1"/>
    <property type="molecule type" value="Genomic_DNA"/>
</dbReference>
<evidence type="ECO:0000256" key="2">
    <source>
        <dbReference type="ARBA" id="ARBA00023136"/>
    </source>
</evidence>
<organism evidence="4">
    <name type="scientific">Salvia splendens</name>
    <name type="common">Scarlet sage</name>
    <dbReference type="NCBI Taxonomy" id="180675"/>
    <lineage>
        <taxon>Eukaryota</taxon>
        <taxon>Viridiplantae</taxon>
        <taxon>Streptophyta</taxon>
        <taxon>Embryophyta</taxon>
        <taxon>Tracheophyta</taxon>
        <taxon>Spermatophyta</taxon>
        <taxon>Magnoliopsida</taxon>
        <taxon>eudicotyledons</taxon>
        <taxon>Gunneridae</taxon>
        <taxon>Pentapetalae</taxon>
        <taxon>asterids</taxon>
        <taxon>lamiids</taxon>
        <taxon>Lamiales</taxon>
        <taxon>Lamiaceae</taxon>
        <taxon>Nepetoideae</taxon>
        <taxon>Mentheae</taxon>
        <taxon>Salviinae</taxon>
        <taxon>Salvia</taxon>
        <taxon>Salvia subgen. Calosphace</taxon>
        <taxon>core Calosphace</taxon>
    </lineage>
</organism>